<feature type="region of interest" description="Disordered" evidence="1">
    <location>
        <begin position="1"/>
        <end position="24"/>
    </location>
</feature>
<dbReference type="Proteomes" id="UP000582659">
    <property type="component" value="Unassembled WGS sequence"/>
</dbReference>
<reference evidence="5" key="1">
    <citation type="submission" date="2016-11" db="UniProtKB">
        <authorList>
            <consortium name="WormBaseParasite"/>
        </authorList>
    </citation>
    <scope>IDENTIFICATION</scope>
</reference>
<dbReference type="EMBL" id="CAJFCV020000001">
    <property type="protein sequence ID" value="CAG9080831.1"/>
    <property type="molecule type" value="Genomic_DNA"/>
</dbReference>
<dbReference type="WBParaSite" id="BXY_0048200.1">
    <property type="protein sequence ID" value="BXY_0048200.1"/>
    <property type="gene ID" value="BXY_0048200"/>
</dbReference>
<dbReference type="AlphaFoldDB" id="A0A1I7RIF2"/>
<proteinExistence type="predicted"/>
<accession>A0A1I7RIF2</accession>
<evidence type="ECO:0000256" key="1">
    <source>
        <dbReference type="SAM" id="MobiDB-lite"/>
    </source>
</evidence>
<evidence type="ECO:0000313" key="2">
    <source>
        <dbReference type="EMBL" id="CAD5208271.1"/>
    </source>
</evidence>
<gene>
    <name evidence="2" type="ORF">BXYJ_LOCUS507</name>
</gene>
<sequence>MVRSEKCQKLAGIRSKSPPSAPLPTHSFFFGVPALHKKRKPPTRTPLRMKEANGHYECRMRSRAAIFLRPVPHSVLPPNAHLDITGGGGRDPGVRECVRNKNAQPQTMQSRLTMEDWKDEKVEKMDGKEGRRNGRSKKGTAMQKVGTTPSSLRRPSRPHAFFSPRSAGAAAGRPCTRRSGTAREQEGRGQERCGVGGWDEKGERLKVFRPDAKQKNVVLSAALGEAV</sequence>
<dbReference type="Proteomes" id="UP000095284">
    <property type="component" value="Unplaced"/>
</dbReference>
<evidence type="ECO:0000313" key="3">
    <source>
        <dbReference type="Proteomes" id="UP000095284"/>
    </source>
</evidence>
<dbReference type="EMBL" id="CAJFDI010000001">
    <property type="protein sequence ID" value="CAD5208271.1"/>
    <property type="molecule type" value="Genomic_DNA"/>
</dbReference>
<organism evidence="3 5">
    <name type="scientific">Bursaphelenchus xylophilus</name>
    <name type="common">Pinewood nematode worm</name>
    <name type="synonym">Aphelenchoides xylophilus</name>
    <dbReference type="NCBI Taxonomy" id="6326"/>
    <lineage>
        <taxon>Eukaryota</taxon>
        <taxon>Metazoa</taxon>
        <taxon>Ecdysozoa</taxon>
        <taxon>Nematoda</taxon>
        <taxon>Chromadorea</taxon>
        <taxon>Rhabditida</taxon>
        <taxon>Tylenchina</taxon>
        <taxon>Tylenchomorpha</taxon>
        <taxon>Aphelenchoidea</taxon>
        <taxon>Aphelenchoididae</taxon>
        <taxon>Bursaphelenchus</taxon>
    </lineage>
</organism>
<feature type="compositionally biased region" description="Basic and acidic residues" evidence="1">
    <location>
        <begin position="181"/>
        <end position="191"/>
    </location>
</feature>
<keyword evidence="4" id="KW-1185">Reference proteome</keyword>
<evidence type="ECO:0000313" key="4">
    <source>
        <dbReference type="Proteomes" id="UP000659654"/>
    </source>
</evidence>
<name>A0A1I7RIF2_BURXY</name>
<evidence type="ECO:0000313" key="5">
    <source>
        <dbReference type="WBParaSite" id="BXY_0048200.1"/>
    </source>
</evidence>
<dbReference type="Proteomes" id="UP000659654">
    <property type="component" value="Unassembled WGS sequence"/>
</dbReference>
<feature type="region of interest" description="Disordered" evidence="1">
    <location>
        <begin position="120"/>
        <end position="200"/>
    </location>
</feature>
<protein>
    <submittedName>
        <fullName evidence="2">(pine wood nematode) hypothetical protein</fullName>
    </submittedName>
</protein>
<reference evidence="2" key="2">
    <citation type="submission" date="2020-09" db="EMBL/GenBank/DDBJ databases">
        <authorList>
            <person name="Kikuchi T."/>
        </authorList>
    </citation>
    <scope>NUCLEOTIDE SEQUENCE</scope>
    <source>
        <strain evidence="2">Ka4C1</strain>
    </source>
</reference>
<feature type="compositionally biased region" description="Basic and acidic residues" evidence="1">
    <location>
        <begin position="120"/>
        <end position="132"/>
    </location>
</feature>